<dbReference type="InParanoid" id="D2VGM1"/>
<dbReference type="KEGG" id="ngr:NAEGRDRAFT_68027"/>
<dbReference type="GeneID" id="8848007"/>
<evidence type="ECO:0000313" key="2">
    <source>
        <dbReference type="EMBL" id="EFC44087.1"/>
    </source>
</evidence>
<feature type="region of interest" description="Disordered" evidence="1">
    <location>
        <begin position="20"/>
        <end position="47"/>
    </location>
</feature>
<dbReference type="Proteomes" id="UP000006671">
    <property type="component" value="Unassembled WGS sequence"/>
</dbReference>
<evidence type="ECO:0000256" key="1">
    <source>
        <dbReference type="SAM" id="MobiDB-lite"/>
    </source>
</evidence>
<dbReference type="OMA" id="TTENDHQ"/>
<reference evidence="2 3" key="1">
    <citation type="journal article" date="2010" name="Cell">
        <title>The genome of Naegleria gruberi illuminates early eukaryotic versatility.</title>
        <authorList>
            <person name="Fritz-Laylin L.K."/>
            <person name="Prochnik S.E."/>
            <person name="Ginger M.L."/>
            <person name="Dacks J.B."/>
            <person name="Carpenter M.L."/>
            <person name="Field M.C."/>
            <person name="Kuo A."/>
            <person name="Paredez A."/>
            <person name="Chapman J."/>
            <person name="Pham J."/>
            <person name="Shu S."/>
            <person name="Neupane R."/>
            <person name="Cipriano M."/>
            <person name="Mancuso J."/>
            <person name="Tu H."/>
            <person name="Salamov A."/>
            <person name="Lindquist E."/>
            <person name="Shapiro H."/>
            <person name="Lucas S."/>
            <person name="Grigoriev I.V."/>
            <person name="Cande W.Z."/>
            <person name="Fulton C."/>
            <person name="Rokhsar D.S."/>
            <person name="Dawson S.C."/>
        </authorList>
    </citation>
    <scope>NUCLEOTIDE SEQUENCE [LARGE SCALE GENOMIC DNA]</scope>
    <source>
        <strain evidence="2 3">NEG-M</strain>
    </source>
</reference>
<dbReference type="AlphaFoldDB" id="D2VGM1"/>
<accession>D2VGM1</accession>
<dbReference type="RefSeq" id="XP_002676831.1">
    <property type="nucleotide sequence ID" value="XM_002676785.1"/>
</dbReference>
<organism evidence="3">
    <name type="scientific">Naegleria gruberi</name>
    <name type="common">Amoeba</name>
    <dbReference type="NCBI Taxonomy" id="5762"/>
    <lineage>
        <taxon>Eukaryota</taxon>
        <taxon>Discoba</taxon>
        <taxon>Heterolobosea</taxon>
        <taxon>Tetramitia</taxon>
        <taxon>Eutetramitia</taxon>
        <taxon>Vahlkampfiidae</taxon>
        <taxon>Naegleria</taxon>
    </lineage>
</organism>
<dbReference type="EMBL" id="GG738870">
    <property type="protein sequence ID" value="EFC44087.1"/>
    <property type="molecule type" value="Genomic_DNA"/>
</dbReference>
<feature type="compositionally biased region" description="Polar residues" evidence="1">
    <location>
        <begin position="25"/>
        <end position="34"/>
    </location>
</feature>
<gene>
    <name evidence="2" type="ORF">NAEGRDRAFT_68027</name>
</gene>
<proteinExistence type="predicted"/>
<evidence type="ECO:0000313" key="3">
    <source>
        <dbReference type="Proteomes" id="UP000006671"/>
    </source>
</evidence>
<protein>
    <submittedName>
        <fullName evidence="2">Predicted protein</fullName>
    </submittedName>
</protein>
<sequence>MSSASYRDLIPYGPFRARRVDTPIATRNENGATNSHSSSSSSSPSLESNLMEKKLALVEFKIEMLSLDEEEKLKYYTEKFNETRTVLLDQFKLVDFVKLVENEGRLDELHKLKVSIIDN</sequence>
<dbReference type="OrthoDB" id="10401898at2759"/>
<feature type="compositionally biased region" description="Low complexity" evidence="1">
    <location>
        <begin position="35"/>
        <end position="47"/>
    </location>
</feature>
<keyword evidence="3" id="KW-1185">Reference proteome</keyword>
<dbReference type="VEuPathDB" id="AmoebaDB:NAEGRDRAFT_68027"/>
<name>D2VGM1_NAEGR</name>